<sequence>MSFRAPLLRARLPQAVVSRHAPLTTFSRALPAPVTLKASGFRSSLFARTFTSSPISKLEASLPLGDGGIEEAPHSGINVDKPVRMDT</sequence>
<feature type="region of interest" description="Disordered" evidence="1">
    <location>
        <begin position="66"/>
        <end position="87"/>
    </location>
</feature>
<evidence type="ECO:0000256" key="1">
    <source>
        <dbReference type="SAM" id="MobiDB-lite"/>
    </source>
</evidence>
<dbReference type="EMBL" id="KN847973">
    <property type="protein sequence ID" value="KIR50464.1"/>
    <property type="molecule type" value="Genomic_DNA"/>
</dbReference>
<dbReference type="AlphaFoldDB" id="A0A0D0VVF4"/>
<reference evidence="2" key="1">
    <citation type="submission" date="2015-01" db="EMBL/GenBank/DDBJ databases">
        <title>The Genome Sequence of Cryptococcus gattii CA1280.</title>
        <authorList>
            <consortium name="The Broad Institute Genomics Platform"/>
            <person name="Cuomo C."/>
            <person name="Litvintseva A."/>
            <person name="Chen Y."/>
            <person name="Heitman J."/>
            <person name="Sun S."/>
            <person name="Springer D."/>
            <person name="Dromer F."/>
            <person name="Young S."/>
            <person name="Zeng Q."/>
            <person name="Gargeya S."/>
            <person name="Abouelleil A."/>
            <person name="Alvarado L."/>
            <person name="Chapman S.B."/>
            <person name="Gainer-Dewar J."/>
            <person name="Goldberg J."/>
            <person name="Griggs A."/>
            <person name="Gujja S."/>
            <person name="Hansen M."/>
            <person name="Howarth C."/>
            <person name="Imamovic A."/>
            <person name="Larimer J."/>
            <person name="Murphy C."/>
            <person name="Naylor J."/>
            <person name="Pearson M."/>
            <person name="Priest M."/>
            <person name="Roberts A."/>
            <person name="Saif S."/>
            <person name="Shea T."/>
            <person name="Sykes S."/>
            <person name="Wortman J."/>
            <person name="Nusbaum C."/>
            <person name="Birren B."/>
        </authorList>
    </citation>
    <scope>NUCLEOTIDE SEQUENCE [LARGE SCALE GENOMIC DNA]</scope>
    <source>
        <strain evidence="2">CA1280</strain>
    </source>
</reference>
<dbReference type="OrthoDB" id="2595676at2759"/>
<protein>
    <submittedName>
        <fullName evidence="2">Uncharacterized protein</fullName>
    </submittedName>
</protein>
<accession>A0A0D0VVF4</accession>
<proteinExistence type="predicted"/>
<gene>
    <name evidence="2" type="ORF">I312_00404</name>
</gene>
<dbReference type="HOGENOM" id="CLU_190849_0_0_1"/>
<organism evidence="2">
    <name type="scientific">Cryptococcus bacillisporus CA1280</name>
    <dbReference type="NCBI Taxonomy" id="1296109"/>
    <lineage>
        <taxon>Eukaryota</taxon>
        <taxon>Fungi</taxon>
        <taxon>Dikarya</taxon>
        <taxon>Basidiomycota</taxon>
        <taxon>Agaricomycotina</taxon>
        <taxon>Tremellomycetes</taxon>
        <taxon>Tremellales</taxon>
        <taxon>Cryptococcaceae</taxon>
        <taxon>Cryptococcus</taxon>
        <taxon>Cryptococcus gattii species complex</taxon>
    </lineage>
</organism>
<evidence type="ECO:0000313" key="2">
    <source>
        <dbReference type="EMBL" id="KIR50464.1"/>
    </source>
</evidence>
<name>A0A0D0VVF4_CRYGA</name>